<dbReference type="PANTHER" id="PTHR42812">
    <property type="entry name" value="BETA-XYLOSIDASE"/>
    <property type="match status" value="1"/>
</dbReference>
<organism evidence="5 6">
    <name type="scientific">Arthrobacter burdickii</name>
    <dbReference type="NCBI Taxonomy" id="3035920"/>
    <lineage>
        <taxon>Bacteria</taxon>
        <taxon>Bacillati</taxon>
        <taxon>Actinomycetota</taxon>
        <taxon>Actinomycetes</taxon>
        <taxon>Micrococcales</taxon>
        <taxon>Micrococcaceae</taxon>
        <taxon>Arthrobacter</taxon>
    </lineage>
</organism>
<evidence type="ECO:0000256" key="2">
    <source>
        <dbReference type="ARBA" id="ARBA00022801"/>
    </source>
</evidence>
<comment type="similarity">
    <text evidence="1 4">Belongs to the glycosyl hydrolase 43 family.</text>
</comment>
<dbReference type="SUPFAM" id="SSF75005">
    <property type="entry name" value="Arabinanase/levansucrase/invertase"/>
    <property type="match status" value="1"/>
</dbReference>
<comment type="caution">
    <text evidence="5">The sequence shown here is derived from an EMBL/GenBank/DDBJ whole genome shotgun (WGS) entry which is preliminary data.</text>
</comment>
<dbReference type="RefSeq" id="WP_301224631.1">
    <property type="nucleotide sequence ID" value="NZ_JAROCG010000001.1"/>
</dbReference>
<proteinExistence type="inferred from homology"/>
<dbReference type="Pfam" id="PF04616">
    <property type="entry name" value="Glyco_hydro_43"/>
    <property type="match status" value="1"/>
</dbReference>
<keyword evidence="2 4" id="KW-0378">Hydrolase</keyword>
<evidence type="ECO:0000313" key="6">
    <source>
        <dbReference type="Proteomes" id="UP001174209"/>
    </source>
</evidence>
<dbReference type="InterPro" id="IPR051795">
    <property type="entry name" value="Glycosyl_Hydrlase_43"/>
</dbReference>
<dbReference type="Proteomes" id="UP001174209">
    <property type="component" value="Unassembled WGS sequence"/>
</dbReference>
<dbReference type="PANTHER" id="PTHR42812:SF12">
    <property type="entry name" value="BETA-XYLOSIDASE-RELATED"/>
    <property type="match status" value="1"/>
</dbReference>
<dbReference type="Gene3D" id="2.60.120.200">
    <property type="match status" value="1"/>
</dbReference>
<dbReference type="InterPro" id="IPR023296">
    <property type="entry name" value="Glyco_hydro_beta-prop_sf"/>
</dbReference>
<gene>
    <name evidence="5" type="ORF">P5G52_03255</name>
</gene>
<name>A0ABT8JXI3_9MICC</name>
<dbReference type="Gene3D" id="2.115.10.20">
    <property type="entry name" value="Glycosyl hydrolase domain, family 43"/>
    <property type="match status" value="1"/>
</dbReference>
<evidence type="ECO:0000313" key="5">
    <source>
        <dbReference type="EMBL" id="MDN4609875.1"/>
    </source>
</evidence>
<dbReference type="InterPro" id="IPR006710">
    <property type="entry name" value="Glyco_hydro_43"/>
</dbReference>
<reference evidence="5" key="1">
    <citation type="submission" date="2023-06" db="EMBL/GenBank/DDBJ databases">
        <title>MT1 and MT2 Draft Genomes of Novel Species.</title>
        <authorList>
            <person name="Venkateswaran K."/>
        </authorList>
    </citation>
    <scope>NUCLEOTIDE SEQUENCE</scope>
    <source>
        <strain evidence="5">IIF3SC-B10</strain>
    </source>
</reference>
<evidence type="ECO:0000256" key="3">
    <source>
        <dbReference type="ARBA" id="ARBA00023295"/>
    </source>
</evidence>
<evidence type="ECO:0000256" key="4">
    <source>
        <dbReference type="RuleBase" id="RU361187"/>
    </source>
</evidence>
<keyword evidence="6" id="KW-1185">Reference proteome</keyword>
<keyword evidence="3 4" id="KW-0326">Glycosidase</keyword>
<accession>A0ABT8JXI3</accession>
<evidence type="ECO:0000256" key="1">
    <source>
        <dbReference type="ARBA" id="ARBA00009865"/>
    </source>
</evidence>
<protein>
    <submittedName>
        <fullName evidence="5">Family 43 glycosylhydrolase</fullName>
    </submittedName>
</protein>
<sequence>MPGFHADPTICRVGDDYYLAHSSFEYFPGAPIWHSRDLVNWTRIGHILTRRSQFVRGDGRASTGLYAGTLRHHDGRFWYVTTNVSDYDGGQVLVSATDAAGPWSEPIRIQDAIGIDPDLAWDVDGTCYLTWKGMSFTEGEVGILQAPLDINTGALLEPPYPVWQGSGLAAVEAPHLYQVDDTWYLLLAEGGTERGHAVTIARAPHPRGPFEGHPHNPLLTRRSSIHPVQNAGHMDLTTKADGAWAAVYLGVRVQGSTPGFHVLGRETFLAGIEWSDGWPAVIEDQFEVPTAATSFNDNFVGEELDGRWVVPGGEAQSTASMSPDDGLRIAAAGTRGEGSVGQLCTRITDLRWRAEATIEGSGTFRVLMDPRHWYGLCVKGDAVTATARIGDLQHDVGVASVSPHLVTVRIEAVSPAGPTVPLGHAGPDDIVLSVLNEEGGTIEIARLDGRYLSTEVASGFTGRMLAVGADGTDACIKRVTYHSDEARS</sequence>
<dbReference type="EMBL" id="JAROCG010000001">
    <property type="protein sequence ID" value="MDN4609875.1"/>
    <property type="molecule type" value="Genomic_DNA"/>
</dbReference>
<dbReference type="CDD" id="cd18617">
    <property type="entry name" value="GH43_XynB-like"/>
    <property type="match status" value="1"/>
</dbReference>